<sequence>MEDTKILLSIDGGGIRGLIPGIILAELEKRVTEELKKENPNADFRCADFFDIMAGTSTGSILVASLAVPDDNNRPRYSGSFMVDFFHKHGTDVFPNYSPFGYIGNLLKNVTNVHKGAKLSNMANSVVGVVKKESLKVETKVRSMTDNESSVKVEKKSFVGTIMDFFNPNKEKNNETNDRAVDEIDSKVEESGSKIKTDDVKKSNTEDGTTSKTEIVNTEVTTTDVTKNKEDEDESFMEHFKELDDFLATYDPFKPRYDAVGFEKLLTEYFYEYKIKDAVNGVNIFITSYNISSGERTFFTNLTSEHDDVLMKDAIRASASAPTYFPAKNLSNKYFVDGGVFMNNPTTRAYLEARQKYPKSKFIIISLGTGRYLKPLEKYHNAGIAQWVSPLISVLMDSEQLNHHDIIKILANLDGTKYYRIQPTLEEELNLASVSENDVKKLIDIGNKAIADPENKLDEITKLLVDKCKTINIK</sequence>
<evidence type="ECO:0000259" key="5">
    <source>
        <dbReference type="PROSITE" id="PS51635"/>
    </source>
</evidence>
<keyword evidence="3 6" id="KW-0378">Hydrolase</keyword>
<evidence type="ECO:0000256" key="3">
    <source>
        <dbReference type="PROSITE-ProRule" id="PRU01161"/>
    </source>
</evidence>
<feature type="active site" description="Nucleophile" evidence="3">
    <location>
        <position position="57"/>
    </location>
</feature>
<dbReference type="Gene3D" id="3.40.1090.10">
    <property type="entry name" value="Cytosolic phospholipase A2 catalytic domain"/>
    <property type="match status" value="2"/>
</dbReference>
<feature type="domain" description="PNPLA" evidence="5">
    <location>
        <begin position="8"/>
        <end position="350"/>
    </location>
</feature>
<dbReference type="Proteomes" id="UP000266673">
    <property type="component" value="Unassembled WGS sequence"/>
</dbReference>
<dbReference type="GO" id="GO:0047372">
    <property type="term" value="F:monoacylglycerol lipase activity"/>
    <property type="evidence" value="ECO:0007669"/>
    <property type="project" value="TreeGrafter"/>
</dbReference>
<dbReference type="SUPFAM" id="SSF52151">
    <property type="entry name" value="FabD/lysophospholipase-like"/>
    <property type="match status" value="1"/>
</dbReference>
<dbReference type="PANTHER" id="PTHR32176">
    <property type="entry name" value="XYLOSE ISOMERASE"/>
    <property type="match status" value="1"/>
</dbReference>
<comment type="caution">
    <text evidence="6">The sequence shown here is derived from an EMBL/GenBank/DDBJ whole genome shotgun (WGS) entry which is preliminary data.</text>
</comment>
<keyword evidence="3" id="KW-0442">Lipid degradation</keyword>
<dbReference type="EMBL" id="QKWP01000174">
    <property type="protein sequence ID" value="RIB25456.1"/>
    <property type="molecule type" value="Genomic_DNA"/>
</dbReference>
<dbReference type="AlphaFoldDB" id="A0A397W285"/>
<feature type="short sequence motif" description="GXSXG" evidence="3">
    <location>
        <begin position="55"/>
        <end position="59"/>
    </location>
</feature>
<dbReference type="InterPro" id="IPR002641">
    <property type="entry name" value="PNPLA_dom"/>
</dbReference>
<evidence type="ECO:0000256" key="1">
    <source>
        <dbReference type="ARBA" id="ARBA00010240"/>
    </source>
</evidence>
<feature type="short sequence motif" description="GXGXXG" evidence="3">
    <location>
        <begin position="12"/>
        <end position="17"/>
    </location>
</feature>
<evidence type="ECO:0000256" key="4">
    <source>
        <dbReference type="SAM" id="MobiDB-lite"/>
    </source>
</evidence>
<feature type="short sequence motif" description="DGA/G" evidence="3">
    <location>
        <begin position="337"/>
        <end position="339"/>
    </location>
</feature>
<dbReference type="Pfam" id="PF01734">
    <property type="entry name" value="Patatin"/>
    <property type="match status" value="2"/>
</dbReference>
<feature type="region of interest" description="Disordered" evidence="4">
    <location>
        <begin position="185"/>
        <end position="210"/>
    </location>
</feature>
<keyword evidence="6" id="KW-0808">Transferase</keyword>
<protein>
    <submittedName>
        <fullName evidence="6">Acyl transferase/acyl hydrolase/lysophospholipase</fullName>
    </submittedName>
</protein>
<dbReference type="STRING" id="44941.A0A397W285"/>
<dbReference type="OrthoDB" id="1658288at2759"/>
<keyword evidence="7" id="KW-1185">Reference proteome</keyword>
<evidence type="ECO:0000313" key="6">
    <source>
        <dbReference type="EMBL" id="RIB25456.1"/>
    </source>
</evidence>
<accession>A0A397W285</accession>
<comment type="similarity">
    <text evidence="1">Belongs to the patatin family.</text>
</comment>
<feature type="compositionally biased region" description="Basic and acidic residues" evidence="4">
    <location>
        <begin position="185"/>
        <end position="205"/>
    </location>
</feature>
<dbReference type="GO" id="GO:0004620">
    <property type="term" value="F:phospholipase activity"/>
    <property type="evidence" value="ECO:0007669"/>
    <property type="project" value="TreeGrafter"/>
</dbReference>
<dbReference type="PROSITE" id="PS51635">
    <property type="entry name" value="PNPLA"/>
    <property type="match status" value="1"/>
</dbReference>
<feature type="active site" description="Proton acceptor" evidence="3">
    <location>
        <position position="337"/>
    </location>
</feature>
<dbReference type="GO" id="GO:0016042">
    <property type="term" value="P:lipid catabolic process"/>
    <property type="evidence" value="ECO:0007669"/>
    <property type="project" value="UniProtKB-UniRule"/>
</dbReference>
<gene>
    <name evidence="6" type="ORF">C2G38_2138766</name>
</gene>
<proteinExistence type="inferred from homology"/>
<dbReference type="PANTHER" id="PTHR32176:SF92">
    <property type="entry name" value="XYLOSE ISOMERASE"/>
    <property type="match status" value="1"/>
</dbReference>
<keyword evidence="2 3" id="KW-0443">Lipid metabolism</keyword>
<organism evidence="6 7">
    <name type="scientific">Gigaspora rosea</name>
    <dbReference type="NCBI Taxonomy" id="44941"/>
    <lineage>
        <taxon>Eukaryota</taxon>
        <taxon>Fungi</taxon>
        <taxon>Fungi incertae sedis</taxon>
        <taxon>Mucoromycota</taxon>
        <taxon>Glomeromycotina</taxon>
        <taxon>Glomeromycetes</taxon>
        <taxon>Diversisporales</taxon>
        <taxon>Gigasporaceae</taxon>
        <taxon>Gigaspora</taxon>
    </lineage>
</organism>
<dbReference type="InterPro" id="IPR016035">
    <property type="entry name" value="Acyl_Trfase/lysoPLipase"/>
</dbReference>
<evidence type="ECO:0000256" key="2">
    <source>
        <dbReference type="ARBA" id="ARBA00023098"/>
    </source>
</evidence>
<dbReference type="GO" id="GO:0016740">
    <property type="term" value="F:transferase activity"/>
    <property type="evidence" value="ECO:0007669"/>
    <property type="project" value="UniProtKB-KW"/>
</dbReference>
<evidence type="ECO:0000313" key="7">
    <source>
        <dbReference type="Proteomes" id="UP000266673"/>
    </source>
</evidence>
<dbReference type="GO" id="GO:0046486">
    <property type="term" value="P:glycerolipid metabolic process"/>
    <property type="evidence" value="ECO:0007669"/>
    <property type="project" value="UniProtKB-ARBA"/>
</dbReference>
<name>A0A397W285_9GLOM</name>
<reference evidence="6 7" key="1">
    <citation type="submission" date="2018-06" db="EMBL/GenBank/DDBJ databases">
        <title>Comparative genomics reveals the genomic features of Rhizophagus irregularis, R. cerebriforme, R. diaphanum and Gigaspora rosea, and their symbiotic lifestyle signature.</title>
        <authorList>
            <person name="Morin E."/>
            <person name="San Clemente H."/>
            <person name="Chen E.C.H."/>
            <person name="De La Providencia I."/>
            <person name="Hainaut M."/>
            <person name="Kuo A."/>
            <person name="Kohler A."/>
            <person name="Murat C."/>
            <person name="Tang N."/>
            <person name="Roy S."/>
            <person name="Loubradou J."/>
            <person name="Henrissat B."/>
            <person name="Grigoriev I.V."/>
            <person name="Corradi N."/>
            <person name="Roux C."/>
            <person name="Martin F.M."/>
        </authorList>
    </citation>
    <scope>NUCLEOTIDE SEQUENCE [LARGE SCALE GENOMIC DNA]</scope>
    <source>
        <strain evidence="6 7">DAOM 194757</strain>
    </source>
</reference>